<feature type="transmembrane region" description="Helical" evidence="7">
    <location>
        <begin position="356"/>
        <end position="376"/>
    </location>
</feature>
<proteinExistence type="inferred from homology"/>
<comment type="similarity">
    <text evidence="2">Belongs to the polysaccharide synthase family.</text>
</comment>
<evidence type="ECO:0000256" key="4">
    <source>
        <dbReference type="ARBA" id="ARBA00022692"/>
    </source>
</evidence>
<dbReference type="PANTHER" id="PTHR30250">
    <property type="entry name" value="PST FAMILY PREDICTED COLANIC ACID TRANSPORTER"/>
    <property type="match status" value="1"/>
</dbReference>
<gene>
    <name evidence="8" type="ORF">AVDCRST_MAG08-132</name>
</gene>
<dbReference type="PANTHER" id="PTHR30250:SF10">
    <property type="entry name" value="LIPOPOLYSACCHARIDE BIOSYNTHESIS PROTEIN WZXC"/>
    <property type="match status" value="1"/>
</dbReference>
<dbReference type="Pfam" id="PF13440">
    <property type="entry name" value="Polysacc_synt_3"/>
    <property type="match status" value="1"/>
</dbReference>
<keyword evidence="6 7" id="KW-0472">Membrane</keyword>
<evidence type="ECO:0000256" key="1">
    <source>
        <dbReference type="ARBA" id="ARBA00004651"/>
    </source>
</evidence>
<keyword evidence="4 7" id="KW-0812">Transmembrane</keyword>
<feature type="transmembrane region" description="Helical" evidence="7">
    <location>
        <begin position="20"/>
        <end position="45"/>
    </location>
</feature>
<feature type="transmembrane region" description="Helical" evidence="7">
    <location>
        <begin position="305"/>
        <end position="326"/>
    </location>
</feature>
<evidence type="ECO:0000313" key="8">
    <source>
        <dbReference type="EMBL" id="CAA9211328.1"/>
    </source>
</evidence>
<evidence type="ECO:0000256" key="6">
    <source>
        <dbReference type="ARBA" id="ARBA00023136"/>
    </source>
</evidence>
<keyword evidence="5 7" id="KW-1133">Transmembrane helix</keyword>
<feature type="transmembrane region" description="Helical" evidence="7">
    <location>
        <begin position="388"/>
        <end position="408"/>
    </location>
</feature>
<sequence>MFSFFSLLMIAKVIGPDAAGLGAVAIAAFLLADLACSSLFTDALVQRASLSEHHVRSALTVQVLAGAGGALALALLAPAIAHLSDAPQVSTLILALAALLPFSAFSGASAGLVLRDQRYRLLAMRALLGQPLALLAGLLLAAKGYGAWALIAQQATTTVVTFVLMVALGRLTFRPAIVRQALADLWPVAGPQILSVIVLAGRYRLFVLALGVVTTEAVVAVCNVAFRLLDSALGVVWGSVSRLSLPRLSALQGNRAGLAEAYGHLAQLQALMGMPIAAGIALTAPDLIRAMLGPAWLDAAEATRLVGWVAVLSFCWGDPGNLFVALGKAKRNLLLSTIALAVPLAILLVARPATPFGVAVCWASSTVVMAPFVVWLALSELKRSPLWLLGRIAPALAATAAMAVTVALLQETVARGLPPLTRLVVSAVAGALVFSTVAWLALGRRPPRGLRNPAPVAAE</sequence>
<dbReference type="InterPro" id="IPR050833">
    <property type="entry name" value="Poly_Biosynth_Transport"/>
</dbReference>
<keyword evidence="3" id="KW-1003">Cell membrane</keyword>
<feature type="transmembrane region" description="Helical" evidence="7">
    <location>
        <begin position="333"/>
        <end position="350"/>
    </location>
</feature>
<name>A0A6J4H297_9PROT</name>
<protein>
    <recommendedName>
        <fullName evidence="9">Polysaccharide biosynthesis protein C-terminal domain-containing protein</fullName>
    </recommendedName>
</protein>
<evidence type="ECO:0008006" key="9">
    <source>
        <dbReference type="Google" id="ProtNLM"/>
    </source>
</evidence>
<reference evidence="8" key="1">
    <citation type="submission" date="2020-02" db="EMBL/GenBank/DDBJ databases">
        <authorList>
            <person name="Meier V. D."/>
        </authorList>
    </citation>
    <scope>NUCLEOTIDE SEQUENCE</scope>
    <source>
        <strain evidence="8">AVDCRST_MAG08</strain>
    </source>
</reference>
<feature type="transmembrane region" description="Helical" evidence="7">
    <location>
        <begin position="92"/>
        <end position="114"/>
    </location>
</feature>
<dbReference type="AlphaFoldDB" id="A0A6J4H297"/>
<accession>A0A6J4H297</accession>
<organism evidence="8">
    <name type="scientific">uncultured Acetobacteraceae bacterium</name>
    <dbReference type="NCBI Taxonomy" id="169975"/>
    <lineage>
        <taxon>Bacteria</taxon>
        <taxon>Pseudomonadati</taxon>
        <taxon>Pseudomonadota</taxon>
        <taxon>Alphaproteobacteria</taxon>
        <taxon>Acetobacterales</taxon>
        <taxon>Acetobacteraceae</taxon>
        <taxon>environmental samples</taxon>
    </lineage>
</organism>
<evidence type="ECO:0000256" key="7">
    <source>
        <dbReference type="SAM" id="Phobius"/>
    </source>
</evidence>
<feature type="transmembrane region" description="Helical" evidence="7">
    <location>
        <begin position="126"/>
        <end position="145"/>
    </location>
</feature>
<feature type="transmembrane region" description="Helical" evidence="7">
    <location>
        <begin position="57"/>
        <end position="80"/>
    </location>
</feature>
<evidence type="ECO:0000256" key="3">
    <source>
        <dbReference type="ARBA" id="ARBA00022475"/>
    </source>
</evidence>
<evidence type="ECO:0000256" key="5">
    <source>
        <dbReference type="ARBA" id="ARBA00022989"/>
    </source>
</evidence>
<feature type="transmembrane region" description="Helical" evidence="7">
    <location>
        <begin position="420"/>
        <end position="442"/>
    </location>
</feature>
<evidence type="ECO:0000256" key="2">
    <source>
        <dbReference type="ARBA" id="ARBA00007430"/>
    </source>
</evidence>
<feature type="transmembrane region" description="Helical" evidence="7">
    <location>
        <begin position="151"/>
        <end position="173"/>
    </location>
</feature>
<dbReference type="EMBL" id="CADCTG010000014">
    <property type="protein sequence ID" value="CAA9211328.1"/>
    <property type="molecule type" value="Genomic_DNA"/>
</dbReference>
<comment type="subcellular location">
    <subcellularLocation>
        <location evidence="1">Cell membrane</location>
        <topology evidence="1">Multi-pass membrane protein</topology>
    </subcellularLocation>
</comment>
<dbReference type="GO" id="GO:0005886">
    <property type="term" value="C:plasma membrane"/>
    <property type="evidence" value="ECO:0007669"/>
    <property type="project" value="UniProtKB-SubCell"/>
</dbReference>